<organism evidence="1">
    <name type="scientific">Spongospora subterranea</name>
    <dbReference type="NCBI Taxonomy" id="70186"/>
    <lineage>
        <taxon>Eukaryota</taxon>
        <taxon>Sar</taxon>
        <taxon>Rhizaria</taxon>
        <taxon>Endomyxa</taxon>
        <taxon>Phytomyxea</taxon>
        <taxon>Plasmodiophorida</taxon>
        <taxon>Plasmodiophoridae</taxon>
        <taxon>Spongospora</taxon>
    </lineage>
</organism>
<evidence type="ECO:0000313" key="1">
    <source>
        <dbReference type="EMBL" id="CRZ02205.1"/>
    </source>
</evidence>
<reference evidence="1" key="1">
    <citation type="submission" date="2015-04" db="EMBL/GenBank/DDBJ databases">
        <title>The genome sequence of the plant pathogenic Rhizarian Plasmodiophora brassicae reveals insights in its biotrophic life cycle and the origin of chitin synthesis.</title>
        <authorList>
            <person name="Schwelm A."/>
            <person name="Fogelqvist J."/>
            <person name="Knaust A."/>
            <person name="Julke S."/>
            <person name="Lilja T."/>
            <person name="Dhandapani V."/>
            <person name="Bonilla-Rosso G."/>
            <person name="Karlsson M."/>
            <person name="Shevchenko A."/>
            <person name="Choi S.R."/>
            <person name="Kim H.G."/>
            <person name="Park J.Y."/>
            <person name="Lim Y.P."/>
            <person name="Ludwig-Muller J."/>
            <person name="Dixelius C."/>
        </authorList>
    </citation>
    <scope>NUCLEOTIDE SEQUENCE</scope>
    <source>
        <tissue evidence="1">Potato root galls</tissue>
    </source>
</reference>
<name>A0A0H5QJB6_9EUKA</name>
<accession>A0A0H5QJB6</accession>
<dbReference type="AlphaFoldDB" id="A0A0H5QJB6"/>
<proteinExistence type="predicted"/>
<protein>
    <submittedName>
        <fullName evidence="1">Uncharacterized protein</fullName>
    </submittedName>
</protein>
<sequence>MMVIVSFARILSLCLTAVLAFIARLVSLAMRPFDSIAALLSFVVKRAETEPRVTRWGFYDDNDDRRIPPRPVSPATSFSKPVSPAMPMAPTLDSRRPARVCDHRYHVDLNRTLMFVSCEPNIPDMIVQDQLYRQERQRGTEMMAIKATMKAIEALQAGFPEDEFYRDVWSEAVKQERQVCDYRRYNDGDDTLQ</sequence>
<dbReference type="EMBL" id="HACM01001763">
    <property type="protein sequence ID" value="CRZ02205.1"/>
    <property type="molecule type" value="Transcribed_RNA"/>
</dbReference>